<dbReference type="InterPro" id="IPR013792">
    <property type="entry name" value="RNA3'P_cycl/enolpyr_Trfase_a/b"/>
</dbReference>
<evidence type="ECO:0000313" key="14">
    <source>
        <dbReference type="EMBL" id="MZP28966.1"/>
    </source>
</evidence>
<dbReference type="NCBIfam" id="TIGR01072">
    <property type="entry name" value="murA"/>
    <property type="match status" value="1"/>
</dbReference>
<dbReference type="GO" id="GO:0005737">
    <property type="term" value="C:cytoplasm"/>
    <property type="evidence" value="ECO:0007669"/>
    <property type="project" value="UniProtKB-SubCell"/>
</dbReference>
<keyword evidence="4 12" id="KW-0132">Cell division</keyword>
<dbReference type="EC" id="2.5.1.7" evidence="12"/>
<dbReference type="CDD" id="cd01555">
    <property type="entry name" value="UdpNAET"/>
    <property type="match status" value="1"/>
</dbReference>
<comment type="subcellular location">
    <subcellularLocation>
        <location evidence="1 12">Cytoplasm</location>
    </subcellularLocation>
</comment>
<evidence type="ECO:0000256" key="3">
    <source>
        <dbReference type="ARBA" id="ARBA00022490"/>
    </source>
</evidence>
<evidence type="ECO:0000256" key="11">
    <source>
        <dbReference type="ARBA" id="ARBA00047527"/>
    </source>
</evidence>
<comment type="function">
    <text evidence="12">Cell wall formation. Adds enolpyruvyl to UDP-N-acetylglucosamine.</text>
</comment>
<comment type="similarity">
    <text evidence="10 12">Belongs to the EPSP synthase family. MurA subfamily.</text>
</comment>
<comment type="pathway">
    <text evidence="2 12">Cell wall biogenesis; peptidoglycan biosynthesis.</text>
</comment>
<sequence length="414" mass="44821">MRIKGGKPLFGEVAISGAKNAVLPILAASLMSTGECRIKDVPRLTDVQMMIEVLITLGAQVSWEGESLIVDASAVEIREVSADLMRRMRASNLVLGPLLSRFRKVRISHPGGCSIGSRPMDLHLKGLQKMGARYQERHGFFEVETERLQGTEIHLDFPSVGATENLMMAASLAEGTTIIRNAAKEPEIVDLQNFLNAMGARVRGAGLDIIRIDGVERLGGCAHQLIPDRIEAGTFMVAATITGGDVTLTNVIPEHLEPVTAKLRETGAQVIEEDDRIRVIAPRRCQAVDIKTLPYPGFPTDMQAQMMALMAVSEGTSVISETIFENRFKHVDELRRMGANIRLEGRVGIVKGVPGLSGAVVECTDLRAGAALVLAGLAAENGTTVEKIFHVDRGYDRLVEKLSGLGARITREEG</sequence>
<name>A0A845L089_9FIRM</name>
<gene>
    <name evidence="12 14" type="primary">murA</name>
    <name evidence="14" type="ORF">GTO91_04480</name>
</gene>
<feature type="binding site" evidence="12">
    <location>
        <begin position="118"/>
        <end position="122"/>
    </location>
    <ligand>
        <name>UDP-N-acetyl-alpha-D-glucosamine</name>
        <dbReference type="ChEBI" id="CHEBI:57705"/>
    </ligand>
</feature>
<dbReference type="GO" id="GO:0009252">
    <property type="term" value="P:peptidoglycan biosynthetic process"/>
    <property type="evidence" value="ECO:0007669"/>
    <property type="project" value="UniProtKB-UniRule"/>
</dbReference>
<dbReference type="FunFam" id="3.65.10.10:FF:000001">
    <property type="entry name" value="UDP-N-acetylglucosamine 1-carboxyvinyltransferase"/>
    <property type="match status" value="1"/>
</dbReference>
<feature type="active site" description="Proton donor" evidence="12">
    <location>
        <position position="113"/>
    </location>
</feature>
<dbReference type="UniPathway" id="UPA00219"/>
<evidence type="ECO:0000259" key="13">
    <source>
        <dbReference type="Pfam" id="PF00275"/>
    </source>
</evidence>
<evidence type="ECO:0000256" key="12">
    <source>
        <dbReference type="HAMAP-Rule" id="MF_00111"/>
    </source>
</evidence>
<keyword evidence="9 12" id="KW-0961">Cell wall biogenesis/degradation</keyword>
<dbReference type="SUPFAM" id="SSF55205">
    <property type="entry name" value="EPT/RTPC-like"/>
    <property type="match status" value="1"/>
</dbReference>
<evidence type="ECO:0000256" key="8">
    <source>
        <dbReference type="ARBA" id="ARBA00023306"/>
    </source>
</evidence>
<feature type="binding site" evidence="12">
    <location>
        <begin position="19"/>
        <end position="20"/>
    </location>
    <ligand>
        <name>phosphoenolpyruvate</name>
        <dbReference type="ChEBI" id="CHEBI:58702"/>
    </ligand>
</feature>
<dbReference type="EMBL" id="WXEY01000003">
    <property type="protein sequence ID" value="MZP28966.1"/>
    <property type="molecule type" value="Genomic_DNA"/>
</dbReference>
<protein>
    <recommendedName>
        <fullName evidence="12">UDP-N-acetylglucosamine 1-carboxyvinyltransferase</fullName>
        <ecNumber evidence="12">2.5.1.7</ecNumber>
    </recommendedName>
    <alternativeName>
        <fullName evidence="12">Enoylpyruvate transferase</fullName>
    </alternativeName>
    <alternativeName>
        <fullName evidence="12">UDP-N-acetylglucosamine enolpyruvyl transferase</fullName>
        <shortName evidence="12">EPT</shortName>
    </alternativeName>
</protein>
<evidence type="ECO:0000256" key="2">
    <source>
        <dbReference type="ARBA" id="ARBA00004752"/>
    </source>
</evidence>
<dbReference type="GO" id="GO:0008360">
    <property type="term" value="P:regulation of cell shape"/>
    <property type="evidence" value="ECO:0007669"/>
    <property type="project" value="UniProtKB-KW"/>
</dbReference>
<keyword evidence="3 12" id="KW-0963">Cytoplasm</keyword>
<keyword evidence="5 12" id="KW-0808">Transferase</keyword>
<comment type="caution">
    <text evidence="12">Lacks conserved residue(s) required for the propagation of feature annotation.</text>
</comment>
<keyword evidence="15" id="KW-1185">Reference proteome</keyword>
<evidence type="ECO:0000256" key="9">
    <source>
        <dbReference type="ARBA" id="ARBA00023316"/>
    </source>
</evidence>
<dbReference type="InterPro" id="IPR036968">
    <property type="entry name" value="Enolpyruvate_Tfrase_sf"/>
</dbReference>
<dbReference type="Pfam" id="PF00275">
    <property type="entry name" value="EPSP_synthase"/>
    <property type="match status" value="1"/>
</dbReference>
<feature type="binding site" evidence="12">
    <location>
        <position position="89"/>
    </location>
    <ligand>
        <name>UDP-N-acetyl-alpha-D-glucosamine</name>
        <dbReference type="ChEBI" id="CHEBI:57705"/>
    </ligand>
</feature>
<proteinExistence type="inferred from homology"/>
<dbReference type="PANTHER" id="PTHR43783">
    <property type="entry name" value="UDP-N-ACETYLGLUCOSAMINE 1-CARBOXYVINYLTRANSFERASE"/>
    <property type="match status" value="1"/>
</dbReference>
<evidence type="ECO:0000256" key="10">
    <source>
        <dbReference type="ARBA" id="ARBA00038367"/>
    </source>
</evidence>
<dbReference type="GO" id="GO:0051301">
    <property type="term" value="P:cell division"/>
    <property type="evidence" value="ECO:0007669"/>
    <property type="project" value="UniProtKB-KW"/>
</dbReference>
<dbReference type="AlphaFoldDB" id="A0A845L089"/>
<keyword evidence="12" id="KW-0670">Pyruvate</keyword>
<dbReference type="InterPro" id="IPR001986">
    <property type="entry name" value="Enolpyruvate_Tfrase_dom"/>
</dbReference>
<keyword evidence="8 12" id="KW-0131">Cell cycle</keyword>
<accession>A0A845L089</accession>
<dbReference type="InterPro" id="IPR050068">
    <property type="entry name" value="MurA_subfamily"/>
</dbReference>
<evidence type="ECO:0000313" key="15">
    <source>
        <dbReference type="Proteomes" id="UP000463470"/>
    </source>
</evidence>
<dbReference type="GO" id="GO:0008760">
    <property type="term" value="F:UDP-N-acetylglucosamine 1-carboxyvinyltransferase activity"/>
    <property type="evidence" value="ECO:0007669"/>
    <property type="project" value="UniProtKB-UniRule"/>
</dbReference>
<feature type="binding site" evidence="12">
    <location>
        <position position="301"/>
    </location>
    <ligand>
        <name>UDP-N-acetyl-alpha-D-glucosamine</name>
        <dbReference type="ChEBI" id="CHEBI:57705"/>
    </ligand>
</feature>
<dbReference type="OrthoDB" id="9803760at2"/>
<dbReference type="NCBIfam" id="NF006873">
    <property type="entry name" value="PRK09369.1"/>
    <property type="match status" value="1"/>
</dbReference>
<comment type="catalytic activity">
    <reaction evidence="11 12">
        <text>phosphoenolpyruvate + UDP-N-acetyl-alpha-D-glucosamine = UDP-N-acetyl-3-O-(1-carboxyvinyl)-alpha-D-glucosamine + phosphate</text>
        <dbReference type="Rhea" id="RHEA:18681"/>
        <dbReference type="ChEBI" id="CHEBI:43474"/>
        <dbReference type="ChEBI" id="CHEBI:57705"/>
        <dbReference type="ChEBI" id="CHEBI:58702"/>
        <dbReference type="ChEBI" id="CHEBI:68483"/>
        <dbReference type="EC" id="2.5.1.7"/>
    </reaction>
</comment>
<comment type="caution">
    <text evidence="14">The sequence shown here is derived from an EMBL/GenBank/DDBJ whole genome shotgun (WGS) entry which is preliminary data.</text>
</comment>
<keyword evidence="6 12" id="KW-0133">Cell shape</keyword>
<evidence type="ECO:0000256" key="1">
    <source>
        <dbReference type="ARBA" id="ARBA00004496"/>
    </source>
</evidence>
<organism evidence="14 15">
    <name type="scientific">Heliomicrobium undosum</name>
    <dbReference type="NCBI Taxonomy" id="121734"/>
    <lineage>
        <taxon>Bacteria</taxon>
        <taxon>Bacillati</taxon>
        <taxon>Bacillota</taxon>
        <taxon>Clostridia</taxon>
        <taxon>Eubacteriales</taxon>
        <taxon>Heliobacteriaceae</taxon>
        <taxon>Heliomicrobium</taxon>
    </lineage>
</organism>
<dbReference type="PANTHER" id="PTHR43783:SF1">
    <property type="entry name" value="UDP-N-ACETYLGLUCOSAMINE 1-CARBOXYVINYLTRANSFERASE"/>
    <property type="match status" value="1"/>
</dbReference>
<evidence type="ECO:0000256" key="4">
    <source>
        <dbReference type="ARBA" id="ARBA00022618"/>
    </source>
</evidence>
<evidence type="ECO:0000256" key="5">
    <source>
        <dbReference type="ARBA" id="ARBA00022679"/>
    </source>
</evidence>
<keyword evidence="7 12" id="KW-0573">Peptidoglycan synthesis</keyword>
<feature type="domain" description="Enolpyruvate transferase" evidence="13">
    <location>
        <begin position="4"/>
        <end position="402"/>
    </location>
</feature>
<feature type="modified residue" description="2-(S-cysteinyl)pyruvic acid O-phosphothioketal" evidence="12">
    <location>
        <position position="113"/>
    </location>
</feature>
<dbReference type="Proteomes" id="UP000463470">
    <property type="component" value="Unassembled WGS sequence"/>
</dbReference>
<dbReference type="GO" id="GO:0019277">
    <property type="term" value="P:UDP-N-acetylgalactosamine biosynthetic process"/>
    <property type="evidence" value="ECO:0007669"/>
    <property type="project" value="InterPro"/>
</dbReference>
<reference evidence="14 15" key="1">
    <citation type="submission" date="2020-01" db="EMBL/GenBank/DDBJ databases">
        <title>Whole-genome sequence of Heliobacterium undosum DSM 13378.</title>
        <authorList>
            <person name="Kyndt J.A."/>
            <person name="Meyer T.E."/>
        </authorList>
    </citation>
    <scope>NUCLEOTIDE SEQUENCE [LARGE SCALE GENOMIC DNA]</scope>
    <source>
        <strain evidence="14 15">DSM 13378</strain>
    </source>
</reference>
<dbReference type="Gene3D" id="3.65.10.10">
    <property type="entry name" value="Enolpyruvate transferase domain"/>
    <property type="match status" value="2"/>
</dbReference>
<evidence type="ECO:0000256" key="6">
    <source>
        <dbReference type="ARBA" id="ARBA00022960"/>
    </source>
</evidence>
<dbReference type="InterPro" id="IPR005750">
    <property type="entry name" value="UDP_GlcNAc_COvinyl_MurA"/>
</dbReference>
<dbReference type="GO" id="GO:0071555">
    <property type="term" value="P:cell wall organization"/>
    <property type="evidence" value="ECO:0007669"/>
    <property type="project" value="UniProtKB-KW"/>
</dbReference>
<feature type="binding site" evidence="12">
    <location>
        <position position="323"/>
    </location>
    <ligand>
        <name>UDP-N-acetyl-alpha-D-glucosamine</name>
        <dbReference type="ChEBI" id="CHEBI:57705"/>
    </ligand>
</feature>
<evidence type="ECO:0000256" key="7">
    <source>
        <dbReference type="ARBA" id="ARBA00022984"/>
    </source>
</evidence>
<dbReference type="HAMAP" id="MF_00111">
    <property type="entry name" value="MurA"/>
    <property type="match status" value="1"/>
</dbReference>